<evidence type="ECO:0008006" key="12">
    <source>
        <dbReference type="Google" id="ProtNLM"/>
    </source>
</evidence>
<dbReference type="AlphaFoldDB" id="A0A8J6F3D5"/>
<evidence type="ECO:0000313" key="10">
    <source>
        <dbReference type="EMBL" id="KAG9479845.1"/>
    </source>
</evidence>
<feature type="non-terminal residue" evidence="10">
    <location>
        <position position="426"/>
    </location>
</feature>
<dbReference type="PROSITE" id="PS50948">
    <property type="entry name" value="PAN"/>
    <property type="match status" value="4"/>
</dbReference>
<dbReference type="Proteomes" id="UP000770717">
    <property type="component" value="Unassembled WGS sequence"/>
</dbReference>
<keyword evidence="7" id="KW-0325">Glycoprotein</keyword>
<dbReference type="PROSITE" id="PS50240">
    <property type="entry name" value="TRYPSIN_DOM"/>
    <property type="match status" value="1"/>
</dbReference>
<feature type="domain" description="Apple" evidence="9">
    <location>
        <begin position="1"/>
        <end position="83"/>
    </location>
</feature>
<keyword evidence="4" id="KW-0677">Repeat</keyword>
<evidence type="ECO:0000259" key="9">
    <source>
        <dbReference type="PROSITE" id="PS50948"/>
    </source>
</evidence>
<evidence type="ECO:0000256" key="4">
    <source>
        <dbReference type="ARBA" id="ARBA00022737"/>
    </source>
</evidence>
<evidence type="ECO:0000259" key="8">
    <source>
        <dbReference type="PROSITE" id="PS50240"/>
    </source>
</evidence>
<name>A0A8J6F3D5_ELECQ</name>
<keyword evidence="3" id="KW-0732">Signal</keyword>
<dbReference type="PRINTS" id="PR00005">
    <property type="entry name" value="APPLEDOMAIN"/>
</dbReference>
<dbReference type="Gene3D" id="3.50.4.10">
    <property type="entry name" value="Hepatocyte Growth Factor"/>
    <property type="match status" value="4"/>
</dbReference>
<evidence type="ECO:0000256" key="1">
    <source>
        <dbReference type="ARBA" id="ARBA00004613"/>
    </source>
</evidence>
<evidence type="ECO:0000256" key="6">
    <source>
        <dbReference type="ARBA" id="ARBA00023157"/>
    </source>
</evidence>
<reference evidence="10" key="1">
    <citation type="thesis" date="2020" institute="ProQuest LLC" country="789 East Eisenhower Parkway, Ann Arbor, MI, USA">
        <title>Comparative Genomics and Chromosome Evolution.</title>
        <authorList>
            <person name="Mudd A.B."/>
        </authorList>
    </citation>
    <scope>NUCLEOTIDE SEQUENCE</scope>
    <source>
        <strain evidence="10">HN-11 Male</strain>
        <tissue evidence="10">Kidney and liver</tissue>
    </source>
</reference>
<dbReference type="InterPro" id="IPR003609">
    <property type="entry name" value="Pan_app"/>
</dbReference>
<dbReference type="InterPro" id="IPR018114">
    <property type="entry name" value="TRYPSIN_HIS"/>
</dbReference>
<dbReference type="Gene3D" id="2.40.10.10">
    <property type="entry name" value="Trypsin-like serine proteases"/>
    <property type="match status" value="1"/>
</dbReference>
<evidence type="ECO:0000256" key="7">
    <source>
        <dbReference type="ARBA" id="ARBA00023180"/>
    </source>
</evidence>
<dbReference type="EMBL" id="WNTK01000007">
    <property type="protein sequence ID" value="KAG9479845.1"/>
    <property type="molecule type" value="Genomic_DNA"/>
</dbReference>
<dbReference type="InterPro" id="IPR000177">
    <property type="entry name" value="Apple"/>
</dbReference>
<evidence type="ECO:0000313" key="11">
    <source>
        <dbReference type="Proteomes" id="UP000770717"/>
    </source>
</evidence>
<feature type="domain" description="Peptidase S1" evidence="8">
    <location>
        <begin position="369"/>
        <end position="426"/>
    </location>
</feature>
<dbReference type="SMART" id="SM00223">
    <property type="entry name" value="APPLE"/>
    <property type="match status" value="4"/>
</dbReference>
<keyword evidence="2" id="KW-0964">Secreted</keyword>
<dbReference type="InterPro" id="IPR001254">
    <property type="entry name" value="Trypsin_dom"/>
</dbReference>
<evidence type="ECO:0000256" key="3">
    <source>
        <dbReference type="ARBA" id="ARBA00022729"/>
    </source>
</evidence>
<dbReference type="GO" id="GO:0004252">
    <property type="term" value="F:serine-type endopeptidase activity"/>
    <property type="evidence" value="ECO:0007669"/>
    <property type="project" value="InterPro"/>
</dbReference>
<evidence type="ECO:0000256" key="2">
    <source>
        <dbReference type="ARBA" id="ARBA00022525"/>
    </source>
</evidence>
<feature type="domain" description="Apple" evidence="9">
    <location>
        <begin position="270"/>
        <end position="351"/>
    </location>
</feature>
<dbReference type="Pfam" id="PF00024">
    <property type="entry name" value="PAN_1"/>
    <property type="match status" value="4"/>
</dbReference>
<protein>
    <recommendedName>
        <fullName evidence="12">Coagulation factor XI</fullName>
    </recommendedName>
</protein>
<dbReference type="GO" id="GO:0006508">
    <property type="term" value="P:proteolysis"/>
    <property type="evidence" value="ECO:0007669"/>
    <property type="project" value="InterPro"/>
</dbReference>
<dbReference type="PANTHER" id="PTHR24252:SF27">
    <property type="entry name" value="TRANSMEMBRANE PROTEASE SERINE 3-LIKE"/>
    <property type="match status" value="1"/>
</dbReference>
<keyword evidence="6" id="KW-1015">Disulfide bond</keyword>
<dbReference type="GO" id="GO:0005576">
    <property type="term" value="C:extracellular region"/>
    <property type="evidence" value="ECO:0007669"/>
    <property type="project" value="UniProtKB-SubCell"/>
</dbReference>
<keyword evidence="5" id="KW-0865">Zymogen</keyword>
<gene>
    <name evidence="10" type="ORF">GDO78_011723</name>
</gene>
<dbReference type="SUPFAM" id="SSF57414">
    <property type="entry name" value="Hairpin loop containing domain-like"/>
    <property type="match status" value="1"/>
</dbReference>
<dbReference type="SUPFAM" id="SSF50494">
    <property type="entry name" value="Trypsin-like serine proteases"/>
    <property type="match status" value="1"/>
</dbReference>
<proteinExistence type="predicted"/>
<evidence type="ECO:0000256" key="5">
    <source>
        <dbReference type="ARBA" id="ARBA00023145"/>
    </source>
</evidence>
<feature type="domain" description="Apple" evidence="9">
    <location>
        <begin position="90"/>
        <end position="173"/>
    </location>
</feature>
<dbReference type="PANTHER" id="PTHR24252">
    <property type="entry name" value="ACROSIN-RELATED"/>
    <property type="match status" value="1"/>
</dbReference>
<accession>A0A8J6F3D5</accession>
<organism evidence="10 11">
    <name type="scientific">Eleutherodactylus coqui</name>
    <name type="common">Puerto Rican coqui</name>
    <dbReference type="NCBI Taxonomy" id="57060"/>
    <lineage>
        <taxon>Eukaryota</taxon>
        <taxon>Metazoa</taxon>
        <taxon>Chordata</taxon>
        <taxon>Craniata</taxon>
        <taxon>Vertebrata</taxon>
        <taxon>Euteleostomi</taxon>
        <taxon>Amphibia</taxon>
        <taxon>Batrachia</taxon>
        <taxon>Anura</taxon>
        <taxon>Neobatrachia</taxon>
        <taxon>Hyloidea</taxon>
        <taxon>Eleutherodactylidae</taxon>
        <taxon>Eleutherodactylinae</taxon>
        <taxon>Eleutherodactylus</taxon>
        <taxon>Eleutherodactylus</taxon>
    </lineage>
</organism>
<keyword evidence="11" id="KW-1185">Reference proteome</keyword>
<dbReference type="PROSITE" id="PS00134">
    <property type="entry name" value="TRYPSIN_HIS"/>
    <property type="match status" value="1"/>
</dbReference>
<feature type="domain" description="Apple" evidence="9">
    <location>
        <begin position="180"/>
        <end position="263"/>
    </location>
</feature>
<dbReference type="InterPro" id="IPR009003">
    <property type="entry name" value="Peptidase_S1_PA"/>
</dbReference>
<sequence length="426" mass="47703">CVPDLEHNVLLQGGNLGSVFVPDVEYCQMACTFSPPCLMFSYLTASWPNDNERFACFLKESATLTLQKAMMPGTISGHSLKHCTNRIQACRDKLFTGLDMIGTTYNVSKVTSVEECRERCTNNEHCQFFTYVTEKYHSDQLRNMCYLKYALKGLPTRIRQLPNVMCGFSLKACGKSSVDCRRDIFQNMEISGENLTSVIAPNLQMCQKICTFYPNCLYFTYVTKNWPEAGQRNRCHLKTLKSLTPNDVQYKDNVVSGRSLLSCKTTLSVCPLPILNDMVFLGTDLDVGKVNGEKDCQQLCTNNIRCQFFTYKPLDCNQNKCTCHLRMSSNGLPTAIEHEKGGISGFSLRLCKTRTVGGCGHPVYQKNRIVGGSNSSLGEWPWQVSMHLKLSSQRHVCGGSIISNNWIVTAAHCVARLPNVGILFIS</sequence>
<dbReference type="OrthoDB" id="9448935at2759"/>
<dbReference type="CDD" id="cd01100">
    <property type="entry name" value="APPLE_Factor_XI_like"/>
    <property type="match status" value="4"/>
</dbReference>
<comment type="caution">
    <text evidence="10">The sequence shown here is derived from an EMBL/GenBank/DDBJ whole genome shotgun (WGS) entry which is preliminary data.</text>
</comment>
<dbReference type="InterPro" id="IPR043504">
    <property type="entry name" value="Peptidase_S1_PA_chymotrypsin"/>
</dbReference>
<dbReference type="Pfam" id="PF00089">
    <property type="entry name" value="Trypsin"/>
    <property type="match status" value="1"/>
</dbReference>
<comment type="subcellular location">
    <subcellularLocation>
        <location evidence="1">Secreted</location>
    </subcellularLocation>
</comment>